<keyword evidence="7" id="KW-0170">Cobalt</keyword>
<keyword evidence="2 7" id="KW-0479">Metal-binding</keyword>
<dbReference type="NCBIfam" id="NF003699">
    <property type="entry name" value="PRK05312.1"/>
    <property type="match status" value="1"/>
</dbReference>
<organism evidence="8 9">
    <name type="scientific">Martelella mediterranea DSM 17316</name>
    <dbReference type="NCBI Taxonomy" id="1122214"/>
    <lineage>
        <taxon>Bacteria</taxon>
        <taxon>Pseudomonadati</taxon>
        <taxon>Pseudomonadota</taxon>
        <taxon>Alphaproteobacteria</taxon>
        <taxon>Hyphomicrobiales</taxon>
        <taxon>Aurantimonadaceae</taxon>
        <taxon>Martelella</taxon>
    </lineage>
</organism>
<dbReference type="GO" id="GO:0050570">
    <property type="term" value="F:4-hydroxythreonine-4-phosphate dehydrogenase activity"/>
    <property type="evidence" value="ECO:0007669"/>
    <property type="project" value="UniProtKB-UniRule"/>
</dbReference>
<keyword evidence="3 7" id="KW-0521">NADP</keyword>
<feature type="binding site" evidence="7">
    <location>
        <position position="283"/>
    </location>
    <ligand>
        <name>substrate</name>
    </ligand>
</feature>
<comment type="similarity">
    <text evidence="7">Belongs to the PdxA family.</text>
</comment>
<dbReference type="OrthoDB" id="9801783at2"/>
<proteinExistence type="inferred from homology"/>
<dbReference type="AlphaFoldDB" id="A0A1U9Z3Y2"/>
<dbReference type="GO" id="GO:0051287">
    <property type="term" value="F:NAD binding"/>
    <property type="evidence" value="ECO:0007669"/>
    <property type="project" value="InterPro"/>
</dbReference>
<dbReference type="SUPFAM" id="SSF53659">
    <property type="entry name" value="Isocitrate/Isopropylmalate dehydrogenase-like"/>
    <property type="match status" value="1"/>
</dbReference>
<sequence length="338" mass="35699">MADLTRKPLALTQGDPAGIGPEIALKAWHRRGESGLPPFIFLGDPRILAARAEMLGLDIPIEITAPEAALERFDETLPVFAIDTALTTAPGKPDPATGEGTIAAIETAVKLTLRGKTSAVVTNPIAKSVLYSAGFKYPGHTEFLAALAGRETGKQLRPVMMLACPALRVVPVTIHIPLKDVPAALDEALIVDTIRITAQELKSRFGLAAPRLAVAGLNPHAGEQGTIGREDEEIVRPALERLRADGMDVVGPLPADTMFHAAARARYDAAICMYHDQALIPVKTLGFEAGVNVTLGLPFVRTSPDHGTAFDIADKGVADPTSLEEALKLAAQLSENAA</sequence>
<feature type="binding site" evidence="7">
    <location>
        <position position="140"/>
    </location>
    <ligand>
        <name>substrate</name>
    </ligand>
</feature>
<feature type="binding site" evidence="7">
    <location>
        <position position="301"/>
    </location>
    <ligand>
        <name>substrate</name>
    </ligand>
</feature>
<keyword evidence="4 7" id="KW-0560">Oxidoreductase</keyword>
<feature type="binding site" evidence="7">
    <location>
        <position position="292"/>
    </location>
    <ligand>
        <name>substrate</name>
    </ligand>
</feature>
<dbReference type="GO" id="GO:0008270">
    <property type="term" value="F:zinc ion binding"/>
    <property type="evidence" value="ECO:0007669"/>
    <property type="project" value="UniProtKB-UniRule"/>
</dbReference>
<dbReference type="EC" id="1.1.1.262" evidence="7"/>
<dbReference type="RefSeq" id="WP_018065985.1">
    <property type="nucleotide sequence ID" value="NZ_AQWH01000018.1"/>
</dbReference>
<evidence type="ECO:0000256" key="4">
    <source>
        <dbReference type="ARBA" id="ARBA00023002"/>
    </source>
</evidence>
<comment type="catalytic activity">
    <reaction evidence="7">
        <text>4-(phosphooxy)-L-threonine + NAD(+) = 3-amino-2-oxopropyl phosphate + CO2 + NADH</text>
        <dbReference type="Rhea" id="RHEA:32275"/>
        <dbReference type="ChEBI" id="CHEBI:16526"/>
        <dbReference type="ChEBI" id="CHEBI:57279"/>
        <dbReference type="ChEBI" id="CHEBI:57540"/>
        <dbReference type="ChEBI" id="CHEBI:57945"/>
        <dbReference type="ChEBI" id="CHEBI:58452"/>
        <dbReference type="EC" id="1.1.1.262"/>
    </reaction>
</comment>
<protein>
    <recommendedName>
        <fullName evidence="7">4-hydroxythreonine-4-phosphate dehydrogenase</fullName>
        <ecNumber evidence="7">1.1.1.262</ecNumber>
    </recommendedName>
    <alternativeName>
        <fullName evidence="7">4-(phosphohydroxy)-L-threonine dehydrogenase</fullName>
    </alternativeName>
</protein>
<feature type="binding site" evidence="7">
    <location>
        <position position="175"/>
    </location>
    <ligand>
        <name>a divalent metal cation</name>
        <dbReference type="ChEBI" id="CHEBI:60240"/>
        <note>ligand shared between dimeric partners</note>
    </ligand>
</feature>
<dbReference type="HAMAP" id="MF_00536">
    <property type="entry name" value="PdxA"/>
    <property type="match status" value="1"/>
</dbReference>
<evidence type="ECO:0000313" key="8">
    <source>
        <dbReference type="EMBL" id="AQZ52386.1"/>
    </source>
</evidence>
<dbReference type="GO" id="GO:0050897">
    <property type="term" value="F:cobalt ion binding"/>
    <property type="evidence" value="ECO:0007669"/>
    <property type="project" value="UniProtKB-UniRule"/>
</dbReference>
<keyword evidence="9" id="KW-1185">Reference proteome</keyword>
<comment type="subunit">
    <text evidence="7">Homodimer.</text>
</comment>
<evidence type="ECO:0000256" key="3">
    <source>
        <dbReference type="ARBA" id="ARBA00022857"/>
    </source>
</evidence>
<evidence type="ECO:0000256" key="7">
    <source>
        <dbReference type="HAMAP-Rule" id="MF_00536"/>
    </source>
</evidence>
<dbReference type="InterPro" id="IPR005255">
    <property type="entry name" value="PdxA_fam"/>
</dbReference>
<evidence type="ECO:0000313" key="9">
    <source>
        <dbReference type="Proteomes" id="UP000191135"/>
    </source>
</evidence>
<comment type="miscellaneous">
    <text evidence="7">The active site is located at the dimer interface.</text>
</comment>
<feature type="binding site" evidence="7">
    <location>
        <position position="141"/>
    </location>
    <ligand>
        <name>substrate</name>
    </ligand>
</feature>
<dbReference type="eggNOG" id="COG1995">
    <property type="taxonomic scope" value="Bacteria"/>
</dbReference>
<feature type="binding site" evidence="7">
    <location>
        <position position="220"/>
    </location>
    <ligand>
        <name>a divalent metal cation</name>
        <dbReference type="ChEBI" id="CHEBI:60240"/>
        <note>ligand shared between dimeric partners</note>
    </ligand>
</feature>
<gene>
    <name evidence="8" type="primary">pdxA1</name>
    <name evidence="7" type="synonym">pdxA</name>
    <name evidence="8" type="ORF">Mame_03067</name>
</gene>
<dbReference type="PANTHER" id="PTHR30004:SF6">
    <property type="entry name" value="D-THREONATE 4-PHOSPHATE DEHYDROGENASE"/>
    <property type="match status" value="1"/>
</dbReference>
<keyword evidence="7" id="KW-0460">Magnesium</keyword>
<evidence type="ECO:0000256" key="5">
    <source>
        <dbReference type="ARBA" id="ARBA00023027"/>
    </source>
</evidence>
<evidence type="ECO:0000256" key="1">
    <source>
        <dbReference type="ARBA" id="ARBA00022490"/>
    </source>
</evidence>
<feature type="binding site" evidence="7">
    <location>
        <position position="275"/>
    </location>
    <ligand>
        <name>a divalent metal cation</name>
        <dbReference type="ChEBI" id="CHEBI:60240"/>
        <note>ligand shared between dimeric partners</note>
    </ligand>
</feature>
<dbReference type="Pfam" id="PF04166">
    <property type="entry name" value="PdxA"/>
    <property type="match status" value="1"/>
</dbReference>
<dbReference type="UniPathway" id="UPA00244">
    <property type="reaction ID" value="UER00312"/>
</dbReference>
<accession>A0A1U9Z3Y2</accession>
<dbReference type="EMBL" id="CP020330">
    <property type="protein sequence ID" value="AQZ52386.1"/>
    <property type="molecule type" value="Genomic_DNA"/>
</dbReference>
<keyword evidence="5 7" id="KW-0520">NAD</keyword>
<reference evidence="8 9" key="1">
    <citation type="submission" date="2017-03" db="EMBL/GenBank/DDBJ databases">
        <title>Foreign affairs: Plasmid Transfer between Roseobacters and Rhizobia.</title>
        <authorList>
            <person name="Bartling P."/>
            <person name="Bunk B."/>
            <person name="Overmann J."/>
            <person name="Brinkmann H."/>
            <person name="Petersen J."/>
        </authorList>
    </citation>
    <scope>NUCLEOTIDE SEQUENCE [LARGE SCALE GENOMIC DNA]</scope>
    <source>
        <strain evidence="8 9">MACL11</strain>
    </source>
</reference>
<keyword evidence="6 7" id="KW-0664">Pyridoxine biosynthesis</keyword>
<comment type="pathway">
    <text evidence="7">Cofactor biosynthesis; pyridoxine 5'-phosphate biosynthesis; pyridoxine 5'-phosphate from D-erythrose 4-phosphate: step 4/5.</text>
</comment>
<dbReference type="Gene3D" id="3.40.718.10">
    <property type="entry name" value="Isopropylmalate Dehydrogenase"/>
    <property type="match status" value="1"/>
</dbReference>
<dbReference type="InterPro" id="IPR037510">
    <property type="entry name" value="PdxA"/>
</dbReference>
<name>A0A1U9Z3Y2_9HYPH</name>
<comment type="subcellular location">
    <subcellularLocation>
        <location evidence="7">Cytoplasm</location>
    </subcellularLocation>
</comment>
<evidence type="ECO:0000256" key="6">
    <source>
        <dbReference type="ARBA" id="ARBA00023096"/>
    </source>
</evidence>
<comment type="function">
    <text evidence="7">Catalyzes the NAD(P)-dependent oxidation of 4-(phosphooxy)-L-threonine (HTP) into 2-amino-3-oxo-4-(phosphooxy)butyric acid which spontaneously decarboxylates to form 3-amino-2-oxopropyl phosphate (AHAP).</text>
</comment>
<evidence type="ECO:0000256" key="2">
    <source>
        <dbReference type="ARBA" id="ARBA00022723"/>
    </source>
</evidence>
<keyword evidence="1 7" id="KW-0963">Cytoplasm</keyword>
<dbReference type="NCBIfam" id="TIGR00557">
    <property type="entry name" value="pdxA"/>
    <property type="match status" value="1"/>
</dbReference>
<dbReference type="KEGG" id="mmed:Mame_03067"/>
<dbReference type="STRING" id="1122214.Mame_03067"/>
<dbReference type="GO" id="GO:0000287">
    <property type="term" value="F:magnesium ion binding"/>
    <property type="evidence" value="ECO:0007669"/>
    <property type="project" value="UniProtKB-UniRule"/>
</dbReference>
<dbReference type="GO" id="GO:0005737">
    <property type="term" value="C:cytoplasm"/>
    <property type="evidence" value="ECO:0007669"/>
    <property type="project" value="UniProtKB-SubCell"/>
</dbReference>
<dbReference type="PANTHER" id="PTHR30004">
    <property type="entry name" value="4-HYDROXYTHREONINE-4-PHOSPHATE DEHYDROGENASE"/>
    <property type="match status" value="1"/>
</dbReference>
<dbReference type="Proteomes" id="UP000191135">
    <property type="component" value="Chromosome"/>
</dbReference>
<dbReference type="GO" id="GO:0008615">
    <property type="term" value="P:pyridoxine biosynthetic process"/>
    <property type="evidence" value="ECO:0007669"/>
    <property type="project" value="UniProtKB-UniRule"/>
</dbReference>
<comment type="cofactor">
    <cofactor evidence="7">
        <name>Zn(2+)</name>
        <dbReference type="ChEBI" id="CHEBI:29105"/>
    </cofactor>
    <cofactor evidence="7">
        <name>Mg(2+)</name>
        <dbReference type="ChEBI" id="CHEBI:18420"/>
    </cofactor>
    <cofactor evidence="7">
        <name>Co(2+)</name>
        <dbReference type="ChEBI" id="CHEBI:48828"/>
    </cofactor>
    <text evidence="7">Binds 1 divalent metal cation per subunit. Can use ions such as Zn(2+), Mg(2+) or Co(2+).</text>
</comment>
<dbReference type="GO" id="GO:0042823">
    <property type="term" value="P:pyridoxal phosphate biosynthetic process"/>
    <property type="evidence" value="ECO:0007669"/>
    <property type="project" value="UniProtKB-UniRule"/>
</dbReference>
<keyword evidence="7" id="KW-0862">Zinc</keyword>